<gene>
    <name evidence="2" type="ORF">RM844_10515</name>
</gene>
<evidence type="ECO:0000313" key="3">
    <source>
        <dbReference type="Proteomes" id="UP001183410"/>
    </source>
</evidence>
<reference evidence="3" key="1">
    <citation type="submission" date="2023-07" db="EMBL/GenBank/DDBJ databases">
        <title>30 novel species of actinomycetes from the DSMZ collection.</title>
        <authorList>
            <person name="Nouioui I."/>
        </authorList>
    </citation>
    <scope>NUCLEOTIDE SEQUENCE [LARGE SCALE GENOMIC DNA]</scope>
    <source>
        <strain evidence="3">DSM 44915</strain>
    </source>
</reference>
<keyword evidence="3" id="KW-1185">Reference proteome</keyword>
<proteinExistence type="predicted"/>
<feature type="compositionally biased region" description="Low complexity" evidence="1">
    <location>
        <begin position="865"/>
        <end position="878"/>
    </location>
</feature>
<evidence type="ECO:0000256" key="1">
    <source>
        <dbReference type="SAM" id="MobiDB-lite"/>
    </source>
</evidence>
<dbReference type="EMBL" id="JAVREO010000005">
    <property type="protein sequence ID" value="MDT0266726.1"/>
    <property type="molecule type" value="Genomic_DNA"/>
</dbReference>
<feature type="region of interest" description="Disordered" evidence="1">
    <location>
        <begin position="1268"/>
        <end position="1288"/>
    </location>
</feature>
<name>A0ABU2JP07_9ACTN</name>
<comment type="caution">
    <text evidence="2">The sequence shown here is derived from an EMBL/GenBank/DDBJ whole genome shotgun (WGS) entry which is preliminary data.</text>
</comment>
<feature type="compositionally biased region" description="Basic residues" evidence="1">
    <location>
        <begin position="844"/>
        <end position="862"/>
    </location>
</feature>
<accession>A0ABU2JP07</accession>
<evidence type="ECO:0000313" key="2">
    <source>
        <dbReference type="EMBL" id="MDT0266726.1"/>
    </source>
</evidence>
<organism evidence="2 3">
    <name type="scientific">Streptomyces chisholmiae</name>
    <dbReference type="NCBI Taxonomy" id="3075540"/>
    <lineage>
        <taxon>Bacteria</taxon>
        <taxon>Bacillati</taxon>
        <taxon>Actinomycetota</taxon>
        <taxon>Actinomycetes</taxon>
        <taxon>Kitasatosporales</taxon>
        <taxon>Streptomycetaceae</taxon>
        <taxon>Streptomyces</taxon>
    </lineage>
</organism>
<dbReference type="Proteomes" id="UP001183410">
    <property type="component" value="Unassembled WGS sequence"/>
</dbReference>
<protein>
    <submittedName>
        <fullName evidence="2">Uncharacterized protein</fullName>
    </submittedName>
</protein>
<sequence>MTDHDGGAARRRLGSMVRGLMERTGLGLRPTIRKCAEHHLTLGTLRNWQAGTTAPAATEESETTFWGLISTLQAMLEHPPHSNAEWEAALRAAQHEAVEEKRARQEFSPRQDPSNSFVRAHLPVLRPRGGLVGRKAERDALHAFVRAEDADDPWAAGYLCWEAALPVGKTALLADYVKRPSPDVDVLNFFVSAARGTHHRAAFSAELGRQARAFLHRNAKSVPDPGTPEAFAELLTLAAAKAAGRGRRLLLVVDGLDEDAAWSAPAGSIAALLPVRPVANLRVVLSLRAAAPLPAELPAEHPLRRQECLRALGAGSPERAVRIEREAAARADRLRSDDRGRRVVELLAVAGGGLRVPELAELTGVDAPHIEGLLRGADGRCLVLGDPGLGSYGLSHDGIAESVRRAIGPTEVGRQAALLHAWADRWRAAGWPEGTPRYLLVEYLRLLPEGDRRTGYVLDPGRQLRLAATAGFDLALAQLDLLSATFDPADDSPAGLALAARHAVSRTLLLARAPHVPLAAPALLARLGDMDRALALARSAPAPVARAARLAHIAVELARHGLPRASQVAEEAAGCVDGSGWTRPRSAAETDALAEVAEAARLLLDENATEAARALLRCVVVSGSADVETLIAAVHLLGDSDKRVAKAVRDRIDALSAGDLRARVDAVDILAVIVARCPALGPKASDAIATICAELEPSDGLLAVDILALGASALAKRRWKAASGLARAALERLSGALAAPAELSPEDQAHLRRELAATLARVVRAVADVELNPRTLDELRELLTPHREEWRVGLLDDDLAERAEAGIAAGAERLGVEAATRDEAEWEQRQARRRVKDAESRALARQRKKLPPVVPRSRKRPPAPRTASPAPAEDGQPAHLRLVARAERRLRHGDPPRCRALLEAALRHVPVSAVDAGEDWAPALVQALGAAGEAAEATRLVSGHLEAPVRARLLAALSLGCALGGRDAAAASHAQEAARLATGVPDPVLRGVVAQALAHAGDATAAVRLARHRDPGDGVPTSQLRGQIRQSLTAVAAGLARRAPEAAAQVVDPLLTQLSLRVGTGSPVNPLPRLAALVLAVPDRPESGSMSGSELREVLRHATGFVTEPPQQRPVPAALVLALLGRFEAYPELSPGADLMSDWLRTLDPARVPHAALAVLRAVEGETAEALRVVEAAPTRAERATARAAVASQLAGVPVTLAADPDADDALVRLCLALACAAGASAAPDEATARSLTRRLLADDEWRRAIPLLPRLAPDALAPLGEATRAFHTPLTTDPPTSVSPPVS</sequence>
<feature type="compositionally biased region" description="Basic and acidic residues" evidence="1">
    <location>
        <begin position="827"/>
        <end position="842"/>
    </location>
</feature>
<feature type="compositionally biased region" description="Low complexity" evidence="1">
    <location>
        <begin position="1273"/>
        <end position="1288"/>
    </location>
</feature>
<dbReference type="RefSeq" id="WP_311666764.1">
    <property type="nucleotide sequence ID" value="NZ_JAVREO010000005.1"/>
</dbReference>
<feature type="region of interest" description="Disordered" evidence="1">
    <location>
        <begin position="827"/>
        <end position="878"/>
    </location>
</feature>